<evidence type="ECO:0000256" key="7">
    <source>
        <dbReference type="SAM" id="MobiDB-lite"/>
    </source>
</evidence>
<dbReference type="AlphaFoldDB" id="A0A6G1HE28"/>
<feature type="transmembrane region" description="Helical" evidence="8">
    <location>
        <begin position="356"/>
        <end position="383"/>
    </location>
</feature>
<evidence type="ECO:0000256" key="1">
    <source>
        <dbReference type="ARBA" id="ARBA00004141"/>
    </source>
</evidence>
<keyword evidence="5 8" id="KW-1133">Transmembrane helix</keyword>
<dbReference type="Proteomes" id="UP000800041">
    <property type="component" value="Unassembled WGS sequence"/>
</dbReference>
<keyword evidence="6 8" id="KW-0472">Membrane</keyword>
<keyword evidence="3" id="KW-0813">Transport</keyword>
<comment type="subcellular location">
    <subcellularLocation>
        <location evidence="1">Membrane</location>
        <topology evidence="1">Multi-pass membrane protein</topology>
    </subcellularLocation>
</comment>
<feature type="compositionally biased region" description="Polar residues" evidence="7">
    <location>
        <begin position="1"/>
        <end position="15"/>
    </location>
</feature>
<accession>A0A6G1HE28</accession>
<comment type="similarity">
    <text evidence="2">Belongs to the major facilitator superfamily. Monocarboxylate porter (TC 2.A.1.13) family.</text>
</comment>
<reference evidence="10" key="1">
    <citation type="journal article" date="2020" name="Stud. Mycol.">
        <title>101 Dothideomycetes genomes: a test case for predicting lifestyles and emergence of pathogens.</title>
        <authorList>
            <person name="Haridas S."/>
            <person name="Albert R."/>
            <person name="Binder M."/>
            <person name="Bloem J."/>
            <person name="Labutti K."/>
            <person name="Salamov A."/>
            <person name="Andreopoulos B."/>
            <person name="Baker S."/>
            <person name="Barry K."/>
            <person name="Bills G."/>
            <person name="Bluhm B."/>
            <person name="Cannon C."/>
            <person name="Castanera R."/>
            <person name="Culley D."/>
            <person name="Daum C."/>
            <person name="Ezra D."/>
            <person name="Gonzalez J."/>
            <person name="Henrissat B."/>
            <person name="Kuo A."/>
            <person name="Liang C."/>
            <person name="Lipzen A."/>
            <person name="Lutzoni F."/>
            <person name="Magnuson J."/>
            <person name="Mondo S."/>
            <person name="Nolan M."/>
            <person name="Ohm R."/>
            <person name="Pangilinan J."/>
            <person name="Park H.-J."/>
            <person name="Ramirez L."/>
            <person name="Alfaro M."/>
            <person name="Sun H."/>
            <person name="Tritt A."/>
            <person name="Yoshinaga Y."/>
            <person name="Zwiers L.-H."/>
            <person name="Turgeon B."/>
            <person name="Goodwin S."/>
            <person name="Spatafora J."/>
            <person name="Crous P."/>
            <person name="Grigoriev I."/>
        </authorList>
    </citation>
    <scope>NUCLEOTIDE SEQUENCE</scope>
    <source>
        <strain evidence="10">CBS 113979</strain>
    </source>
</reference>
<dbReference type="InterPro" id="IPR020846">
    <property type="entry name" value="MFS_dom"/>
</dbReference>
<feature type="transmembrane region" description="Helical" evidence="8">
    <location>
        <begin position="302"/>
        <end position="320"/>
    </location>
</feature>
<feature type="transmembrane region" description="Helical" evidence="8">
    <location>
        <begin position="104"/>
        <end position="127"/>
    </location>
</feature>
<evidence type="ECO:0000313" key="10">
    <source>
        <dbReference type="EMBL" id="KAF1991433.1"/>
    </source>
</evidence>
<feature type="transmembrane region" description="Helical" evidence="8">
    <location>
        <begin position="395"/>
        <end position="415"/>
    </location>
</feature>
<dbReference type="Pfam" id="PF07690">
    <property type="entry name" value="MFS_1"/>
    <property type="match status" value="1"/>
</dbReference>
<dbReference type="InterPro" id="IPR050327">
    <property type="entry name" value="Proton-linked_MCT"/>
</dbReference>
<keyword evidence="11" id="KW-1185">Reference proteome</keyword>
<evidence type="ECO:0000259" key="9">
    <source>
        <dbReference type="PROSITE" id="PS50850"/>
    </source>
</evidence>
<feature type="region of interest" description="Disordered" evidence="7">
    <location>
        <begin position="1"/>
        <end position="58"/>
    </location>
</feature>
<dbReference type="PANTHER" id="PTHR11360:SF224">
    <property type="entry name" value="MAJOR FACILITATOR SUPERFAMILY (MFS) PROFILE DOMAIN-CONTAINING PROTEIN-RELATED"/>
    <property type="match status" value="1"/>
</dbReference>
<feature type="compositionally biased region" description="Polar residues" evidence="7">
    <location>
        <begin position="27"/>
        <end position="39"/>
    </location>
</feature>
<dbReference type="PANTHER" id="PTHR11360">
    <property type="entry name" value="MONOCARBOXYLATE TRANSPORTER"/>
    <property type="match status" value="1"/>
</dbReference>
<organism evidence="10 11">
    <name type="scientific">Aulographum hederae CBS 113979</name>
    <dbReference type="NCBI Taxonomy" id="1176131"/>
    <lineage>
        <taxon>Eukaryota</taxon>
        <taxon>Fungi</taxon>
        <taxon>Dikarya</taxon>
        <taxon>Ascomycota</taxon>
        <taxon>Pezizomycotina</taxon>
        <taxon>Dothideomycetes</taxon>
        <taxon>Pleosporomycetidae</taxon>
        <taxon>Aulographales</taxon>
        <taxon>Aulographaceae</taxon>
    </lineage>
</organism>
<feature type="transmembrane region" description="Helical" evidence="8">
    <location>
        <begin position="268"/>
        <end position="290"/>
    </location>
</feature>
<evidence type="ECO:0000256" key="4">
    <source>
        <dbReference type="ARBA" id="ARBA00022692"/>
    </source>
</evidence>
<name>A0A6G1HE28_9PEZI</name>
<evidence type="ECO:0000313" key="11">
    <source>
        <dbReference type="Proteomes" id="UP000800041"/>
    </source>
</evidence>
<dbReference type="EMBL" id="ML977139">
    <property type="protein sequence ID" value="KAF1991433.1"/>
    <property type="molecule type" value="Genomic_DNA"/>
</dbReference>
<dbReference type="GO" id="GO:0022857">
    <property type="term" value="F:transmembrane transporter activity"/>
    <property type="evidence" value="ECO:0007669"/>
    <property type="project" value="InterPro"/>
</dbReference>
<evidence type="ECO:0000256" key="8">
    <source>
        <dbReference type="SAM" id="Phobius"/>
    </source>
</evidence>
<evidence type="ECO:0000256" key="2">
    <source>
        <dbReference type="ARBA" id="ARBA00006727"/>
    </source>
</evidence>
<feature type="transmembrane region" description="Helical" evidence="8">
    <location>
        <begin position="134"/>
        <end position="153"/>
    </location>
</feature>
<feature type="transmembrane region" description="Helical" evidence="8">
    <location>
        <begin position="159"/>
        <end position="186"/>
    </location>
</feature>
<dbReference type="CDD" id="cd17352">
    <property type="entry name" value="MFS_MCT_SLC16"/>
    <property type="match status" value="1"/>
</dbReference>
<feature type="transmembrane region" description="Helical" evidence="8">
    <location>
        <begin position="193"/>
        <end position="217"/>
    </location>
</feature>
<dbReference type="PROSITE" id="PS50850">
    <property type="entry name" value="MFS"/>
    <property type="match status" value="1"/>
</dbReference>
<evidence type="ECO:0000256" key="3">
    <source>
        <dbReference type="ARBA" id="ARBA00022448"/>
    </source>
</evidence>
<protein>
    <submittedName>
        <fullName evidence="10">MFS general substrate transporter</fullName>
    </submittedName>
</protein>
<dbReference type="OrthoDB" id="5667at2759"/>
<dbReference type="SUPFAM" id="SSF103473">
    <property type="entry name" value="MFS general substrate transporter"/>
    <property type="match status" value="1"/>
</dbReference>
<evidence type="ECO:0000256" key="5">
    <source>
        <dbReference type="ARBA" id="ARBA00022989"/>
    </source>
</evidence>
<gene>
    <name evidence="10" type="ORF">K402DRAFT_450368</name>
</gene>
<feature type="transmembrane region" description="Helical" evidence="8">
    <location>
        <begin position="332"/>
        <end position="350"/>
    </location>
</feature>
<sequence>MSTLQQPAPSSNNQLPERELADGDYQASHSKTSSVTQDQGADAEKNIPPVSQSSDGPPDGGTVAWLVVFGAWCTSFCSFGWLNSVGVFQEFYQNDLLSQYSSSTISWIPSLQIFFMLGMGPVVGEIYDHYGPRWFLLGGTFLHVFGIMMASISTKYYQILLSQGICSGIGAAAIFQPAVTCVAGWFNANRGAAFGALFTGSSIGGIVFPIMVTHLIRLVGFGWAMRTCAFLILALLIIANLTIRPYQPPVPRKTTFVQLAKPFTESQFILVLLGFFCFSYGFFAPINYLPVQALSAGMSANLAQYILTILNAGSLFGRLFSGFAGDKIGRYNIFIVVCYLSGILILGLWLTDHSNAGIIAFAVLFGFFSGAYVSLITALVMAISPMKELGFRTGIVMFVTSLGGLTTSPINGAIVDSNGGGYSGLMIFSGVFCLVGTTLILVARMRMAGWKIIAVY</sequence>
<feature type="domain" description="Major facilitator superfamily (MFS) profile" evidence="9">
    <location>
        <begin position="63"/>
        <end position="448"/>
    </location>
</feature>
<dbReference type="Gene3D" id="1.20.1250.20">
    <property type="entry name" value="MFS general substrate transporter like domains"/>
    <property type="match status" value="2"/>
</dbReference>
<feature type="transmembrane region" description="Helical" evidence="8">
    <location>
        <begin position="223"/>
        <end position="243"/>
    </location>
</feature>
<dbReference type="InterPro" id="IPR011701">
    <property type="entry name" value="MFS"/>
</dbReference>
<feature type="transmembrane region" description="Helical" evidence="8">
    <location>
        <begin position="63"/>
        <end position="84"/>
    </location>
</feature>
<feature type="transmembrane region" description="Helical" evidence="8">
    <location>
        <begin position="421"/>
        <end position="443"/>
    </location>
</feature>
<dbReference type="InterPro" id="IPR036259">
    <property type="entry name" value="MFS_trans_sf"/>
</dbReference>
<proteinExistence type="inferred from homology"/>
<keyword evidence="4 8" id="KW-0812">Transmembrane</keyword>
<evidence type="ECO:0000256" key="6">
    <source>
        <dbReference type="ARBA" id="ARBA00023136"/>
    </source>
</evidence>
<dbReference type="GO" id="GO:0016020">
    <property type="term" value="C:membrane"/>
    <property type="evidence" value="ECO:0007669"/>
    <property type="project" value="UniProtKB-SubCell"/>
</dbReference>